<feature type="compositionally biased region" description="Polar residues" evidence="1">
    <location>
        <begin position="511"/>
        <end position="529"/>
    </location>
</feature>
<organism evidence="2 3">
    <name type="scientific">Modicella reniformis</name>
    <dbReference type="NCBI Taxonomy" id="1440133"/>
    <lineage>
        <taxon>Eukaryota</taxon>
        <taxon>Fungi</taxon>
        <taxon>Fungi incertae sedis</taxon>
        <taxon>Mucoromycota</taxon>
        <taxon>Mortierellomycotina</taxon>
        <taxon>Mortierellomycetes</taxon>
        <taxon>Mortierellales</taxon>
        <taxon>Mortierellaceae</taxon>
        <taxon>Modicella</taxon>
    </lineage>
</organism>
<sequence>MGHSPTSNTAGTHKGRGGRRQVPSDPEPTDLNPGGQRQTRGAIATHTRGHIRFYSYSHARSRFEDISHDPHDNAACPSEELSNTRTEEQTEEASTSADSRQQPPLLPSDSTVAKIADGSAVSSSSRVVEAERVGSRPPFKVVSARGTPKGPLPIDIQISLLTSVLKHDPFNCPIRRTTQVWERISKEQGIRARTCARRYDNIIQASIAGRDQPSGTEEQIATKKRLLDQLFVMMNQPQAIVRMQKKRRYRSEEADRKLLLETIRLNPFAQKVGQVAKAWEDVRDALGMKVHARQCIRRVNRMIKPYQLRERMYNGNIPAELKEANDELVKQVIQLMYLGGHSGSLEDDGGQSNDEDSVSGASDSDDQDDGFIGSGARKRELPQDDDELEEDEDEKIIGQRGAAQRSSSKYKQESGAITSISSSTPLGALYASSAQTPGGSEALSMASSEHDALSGRHGRSHPSSYSSMDKKKRHKEAGTSDSLQSTQTLESDFRPQRIWGSHPYSKEVLTRSASGSHTSTNRPSQTYSTDKSEQQYDTGSDRRSSAR</sequence>
<dbReference type="PANTHER" id="PTHR37558">
    <property type="entry name" value="HTH CENPB-TYPE DOMAIN-CONTAINING PROTEIN"/>
    <property type="match status" value="1"/>
</dbReference>
<feature type="region of interest" description="Disordered" evidence="1">
    <location>
        <begin position="1"/>
        <end position="49"/>
    </location>
</feature>
<evidence type="ECO:0008006" key="4">
    <source>
        <dbReference type="Google" id="ProtNLM"/>
    </source>
</evidence>
<accession>A0A9P6J339</accession>
<feature type="compositionally biased region" description="Polar residues" evidence="1">
    <location>
        <begin position="404"/>
        <end position="425"/>
    </location>
</feature>
<feature type="compositionally biased region" description="Polar residues" evidence="1">
    <location>
        <begin position="479"/>
        <end position="490"/>
    </location>
</feature>
<feature type="region of interest" description="Disordered" evidence="1">
    <location>
        <begin position="66"/>
        <end position="110"/>
    </location>
</feature>
<dbReference type="AlphaFoldDB" id="A0A9P6J339"/>
<protein>
    <recommendedName>
        <fullName evidence="4">Myb-like domain-containing protein</fullName>
    </recommendedName>
</protein>
<feature type="compositionally biased region" description="Polar residues" evidence="1">
    <location>
        <begin position="1"/>
        <end position="11"/>
    </location>
</feature>
<name>A0A9P6J339_9FUNG</name>
<evidence type="ECO:0000313" key="2">
    <source>
        <dbReference type="EMBL" id="KAF9960452.1"/>
    </source>
</evidence>
<dbReference type="OrthoDB" id="2422815at2759"/>
<feature type="compositionally biased region" description="Basic and acidic residues" evidence="1">
    <location>
        <begin position="530"/>
        <end position="547"/>
    </location>
</feature>
<feature type="compositionally biased region" description="Acidic residues" evidence="1">
    <location>
        <begin position="345"/>
        <end position="369"/>
    </location>
</feature>
<feature type="region of interest" description="Disordered" evidence="1">
    <location>
        <begin position="343"/>
        <end position="547"/>
    </location>
</feature>
<evidence type="ECO:0000256" key="1">
    <source>
        <dbReference type="SAM" id="MobiDB-lite"/>
    </source>
</evidence>
<reference evidence="2" key="1">
    <citation type="journal article" date="2020" name="Fungal Divers.">
        <title>Resolving the Mortierellaceae phylogeny through synthesis of multi-gene phylogenetics and phylogenomics.</title>
        <authorList>
            <person name="Vandepol N."/>
            <person name="Liber J."/>
            <person name="Desiro A."/>
            <person name="Na H."/>
            <person name="Kennedy M."/>
            <person name="Barry K."/>
            <person name="Grigoriev I.V."/>
            <person name="Miller A.N."/>
            <person name="O'Donnell K."/>
            <person name="Stajich J.E."/>
            <person name="Bonito G."/>
        </authorList>
    </citation>
    <scope>NUCLEOTIDE SEQUENCE</scope>
    <source>
        <strain evidence="2">MES-2147</strain>
    </source>
</reference>
<keyword evidence="3" id="KW-1185">Reference proteome</keyword>
<dbReference type="PANTHER" id="PTHR37558:SF1">
    <property type="entry name" value="HTH CENPB-TYPE DOMAIN-CONTAINING PROTEIN"/>
    <property type="match status" value="1"/>
</dbReference>
<evidence type="ECO:0000313" key="3">
    <source>
        <dbReference type="Proteomes" id="UP000749646"/>
    </source>
</evidence>
<comment type="caution">
    <text evidence="2">The sequence shown here is derived from an EMBL/GenBank/DDBJ whole genome shotgun (WGS) entry which is preliminary data.</text>
</comment>
<feature type="compositionally biased region" description="Acidic residues" evidence="1">
    <location>
        <begin position="383"/>
        <end position="394"/>
    </location>
</feature>
<dbReference type="EMBL" id="JAAAHW010006461">
    <property type="protein sequence ID" value="KAF9960452.1"/>
    <property type="molecule type" value="Genomic_DNA"/>
</dbReference>
<dbReference type="Proteomes" id="UP000749646">
    <property type="component" value="Unassembled WGS sequence"/>
</dbReference>
<gene>
    <name evidence="2" type="ORF">BGZ65_012304</name>
</gene>
<proteinExistence type="predicted"/>
<feature type="non-terminal residue" evidence="2">
    <location>
        <position position="547"/>
    </location>
</feature>